<organism evidence="1 2">
    <name type="scientific">Paramecium octaurelia</name>
    <dbReference type="NCBI Taxonomy" id="43137"/>
    <lineage>
        <taxon>Eukaryota</taxon>
        <taxon>Sar</taxon>
        <taxon>Alveolata</taxon>
        <taxon>Ciliophora</taxon>
        <taxon>Intramacronucleata</taxon>
        <taxon>Oligohymenophorea</taxon>
        <taxon>Peniculida</taxon>
        <taxon>Parameciidae</taxon>
        <taxon>Paramecium</taxon>
    </lineage>
</organism>
<name>A0A8S1VAD2_PAROT</name>
<dbReference type="OMA" id="HQECIED"/>
<dbReference type="Proteomes" id="UP000683925">
    <property type="component" value="Unassembled WGS sequence"/>
</dbReference>
<gene>
    <name evidence="1" type="ORF">POCTA_138.1.T0590078</name>
</gene>
<accession>A0A8S1VAD2</accession>
<dbReference type="OrthoDB" id="292508at2759"/>
<comment type="caution">
    <text evidence="1">The sequence shown here is derived from an EMBL/GenBank/DDBJ whole genome shotgun (WGS) entry which is preliminary data.</text>
</comment>
<sequence length="231" mass="27034">MNFGNSKYFSKDTNLMNTINKLLLNTQMAHKGQKSNPFIVDARTPNRIIKENDDNTNTYLVSYGNNQVLEDKNYIEVNYPELVEDYNFFITTGERYDQEFLQQKALQFALCQIQENPIIEQHLLERNNKVQIKQQRKQTIRYKCLNILDIQINSSLKDKKLAIKMKANEGNITNIPSMEKLIKITHELQTIGYTQDELIVSFTLKNHQECIEDKSRLVIDGQIDKNIKLND</sequence>
<reference evidence="1" key="1">
    <citation type="submission" date="2021-01" db="EMBL/GenBank/DDBJ databases">
        <authorList>
            <consortium name="Genoscope - CEA"/>
            <person name="William W."/>
        </authorList>
    </citation>
    <scope>NUCLEOTIDE SEQUENCE</scope>
</reference>
<evidence type="ECO:0000313" key="1">
    <source>
        <dbReference type="EMBL" id="CAD8171886.1"/>
    </source>
</evidence>
<dbReference type="AlphaFoldDB" id="A0A8S1VAD2"/>
<keyword evidence="2" id="KW-1185">Reference proteome</keyword>
<dbReference type="EMBL" id="CAJJDP010000058">
    <property type="protein sequence ID" value="CAD8171886.1"/>
    <property type="molecule type" value="Genomic_DNA"/>
</dbReference>
<evidence type="ECO:0000313" key="2">
    <source>
        <dbReference type="Proteomes" id="UP000683925"/>
    </source>
</evidence>
<protein>
    <submittedName>
        <fullName evidence="1">Uncharacterized protein</fullName>
    </submittedName>
</protein>
<proteinExistence type="predicted"/>